<name>A0AAW6FTU6_9FIRM</name>
<keyword evidence="1" id="KW-1133">Transmembrane helix</keyword>
<organism evidence="2 3">
    <name type="scientific">Faecalitalea cylindroides</name>
    <dbReference type="NCBI Taxonomy" id="39483"/>
    <lineage>
        <taxon>Bacteria</taxon>
        <taxon>Bacillati</taxon>
        <taxon>Bacillota</taxon>
        <taxon>Erysipelotrichia</taxon>
        <taxon>Erysipelotrichales</taxon>
        <taxon>Erysipelotrichaceae</taxon>
        <taxon>Faecalitalea</taxon>
    </lineage>
</organism>
<sequence>MAVLPLFFAGLQPTISIRLQQMLVLFTLFFLFILLKCHETSFLQRVALRRLALLAHCTHDSFRVLKKVDEAI</sequence>
<evidence type="ECO:0008006" key="4">
    <source>
        <dbReference type="Google" id="ProtNLM"/>
    </source>
</evidence>
<feature type="non-terminal residue" evidence="2">
    <location>
        <position position="72"/>
    </location>
</feature>
<comment type="caution">
    <text evidence="2">The sequence shown here is derived from an EMBL/GenBank/DDBJ whole genome shotgun (WGS) entry which is preliminary data.</text>
</comment>
<dbReference type="Proteomes" id="UP001220658">
    <property type="component" value="Unassembled WGS sequence"/>
</dbReference>
<reference evidence="2" key="1">
    <citation type="submission" date="2023-01" db="EMBL/GenBank/DDBJ databases">
        <title>Human gut microbiome strain richness.</title>
        <authorList>
            <person name="Chen-Liaw A."/>
        </authorList>
    </citation>
    <scope>NUCLEOTIDE SEQUENCE</scope>
    <source>
        <strain evidence="2">D55st1_G4_D55t1_190419</strain>
    </source>
</reference>
<evidence type="ECO:0000256" key="1">
    <source>
        <dbReference type="SAM" id="Phobius"/>
    </source>
</evidence>
<keyword evidence="1" id="KW-0472">Membrane</keyword>
<feature type="transmembrane region" description="Helical" evidence="1">
    <location>
        <begin position="15"/>
        <end position="35"/>
    </location>
</feature>
<dbReference type="RefSeq" id="WP_229027261.1">
    <property type="nucleotide sequence ID" value="NZ_JADMUL010000019.1"/>
</dbReference>
<dbReference type="EMBL" id="JAQNCK010000015">
    <property type="protein sequence ID" value="MDC0828337.1"/>
    <property type="molecule type" value="Genomic_DNA"/>
</dbReference>
<gene>
    <name evidence="2" type="ORF">POG00_06370</name>
</gene>
<proteinExistence type="predicted"/>
<keyword evidence="1" id="KW-0812">Transmembrane</keyword>
<accession>A0AAW6FTU6</accession>
<evidence type="ECO:0000313" key="2">
    <source>
        <dbReference type="EMBL" id="MDC0828337.1"/>
    </source>
</evidence>
<protein>
    <recommendedName>
        <fullName evidence="4">Secreted protein</fullName>
    </recommendedName>
</protein>
<dbReference type="AlphaFoldDB" id="A0AAW6FTU6"/>
<evidence type="ECO:0000313" key="3">
    <source>
        <dbReference type="Proteomes" id="UP001220658"/>
    </source>
</evidence>